<evidence type="ECO:0000256" key="1">
    <source>
        <dbReference type="SAM" id="SignalP"/>
    </source>
</evidence>
<dbReference type="PROSITE" id="PS51257">
    <property type="entry name" value="PROKAR_LIPOPROTEIN"/>
    <property type="match status" value="1"/>
</dbReference>
<keyword evidence="1" id="KW-0732">Signal</keyword>
<accession>A0A1H5T7L2</accession>
<feature type="chain" id="PRO_5009284721" evidence="1">
    <location>
        <begin position="21"/>
        <end position="245"/>
    </location>
</feature>
<dbReference type="PANTHER" id="PTHR39200">
    <property type="entry name" value="HYPOTHETICAL EXPORTED PROTEIN"/>
    <property type="match status" value="1"/>
</dbReference>
<feature type="domain" description="Putative auto-transporter adhesin head GIN" evidence="2">
    <location>
        <begin position="47"/>
        <end position="229"/>
    </location>
</feature>
<evidence type="ECO:0000313" key="3">
    <source>
        <dbReference type="EMBL" id="SEF57987.1"/>
    </source>
</evidence>
<reference evidence="3 4" key="1">
    <citation type="submission" date="2016-10" db="EMBL/GenBank/DDBJ databases">
        <authorList>
            <person name="de Groot N.N."/>
        </authorList>
    </citation>
    <scope>NUCLEOTIDE SEQUENCE [LARGE SCALE GENOMIC DNA]</scope>
    <source>
        <strain evidence="3 4">AR32</strain>
    </source>
</reference>
<dbReference type="PANTHER" id="PTHR39200:SF1">
    <property type="entry name" value="AUTO-TRANSPORTER ADHESIN HEAD GIN DOMAIN-CONTAINING PROTEIN-RELATED"/>
    <property type="match status" value="1"/>
</dbReference>
<proteinExistence type="predicted"/>
<dbReference type="Pfam" id="PF10988">
    <property type="entry name" value="DUF2807"/>
    <property type="match status" value="1"/>
</dbReference>
<dbReference type="RefSeq" id="WP_081911041.1">
    <property type="nucleotide sequence ID" value="NZ_FNUV01000002.1"/>
</dbReference>
<dbReference type="EMBL" id="FNUV01000002">
    <property type="protein sequence ID" value="SEF57987.1"/>
    <property type="molecule type" value="Genomic_DNA"/>
</dbReference>
<evidence type="ECO:0000313" key="4">
    <source>
        <dbReference type="Proteomes" id="UP000236735"/>
    </source>
</evidence>
<dbReference type="GeneID" id="32572517"/>
<dbReference type="Proteomes" id="UP000236735">
    <property type="component" value="Unassembled WGS sequence"/>
</dbReference>
<name>A0A1H5T7L2_XYLRU</name>
<organism evidence="3 4">
    <name type="scientific">Xylanibacter ruminicola</name>
    <name type="common">Prevotella ruminicola</name>
    <dbReference type="NCBI Taxonomy" id="839"/>
    <lineage>
        <taxon>Bacteria</taxon>
        <taxon>Pseudomonadati</taxon>
        <taxon>Bacteroidota</taxon>
        <taxon>Bacteroidia</taxon>
        <taxon>Bacteroidales</taxon>
        <taxon>Prevotellaceae</taxon>
        <taxon>Xylanibacter</taxon>
    </lineage>
</organism>
<dbReference type="Gene3D" id="2.160.20.120">
    <property type="match status" value="1"/>
</dbReference>
<protein>
    <submittedName>
        <fullName evidence="3">Putative auto-transporter adhesin, head GIN domain</fullName>
    </submittedName>
</protein>
<sequence length="245" mass="26573">MKTKLLMMATAFLLSLTSCGVNFGNNISNRISPSDNIVKAKYQFEAFDKIDNHVVGNIRIVQSKGDSRVTLSAPDNYIDLYEFTNEGGELKIRFTRNSVNIDTEDVDIIIYTPTLNVVRNSGASEVRLDSLTTEAFEVYNSGVGSFFLNQLNVKNLDVKCTGVGSIELSGQTEKAEYSCTGVGSINAQDLKAYNVKAQVTGVGSIQCYASEAIEGGVTGVGSLRYAGRPAHRKFNNPKIGSITEL</sequence>
<dbReference type="InterPro" id="IPR021255">
    <property type="entry name" value="DUF2807"/>
</dbReference>
<feature type="signal peptide" evidence="1">
    <location>
        <begin position="1"/>
        <end position="20"/>
    </location>
</feature>
<evidence type="ECO:0000259" key="2">
    <source>
        <dbReference type="Pfam" id="PF10988"/>
    </source>
</evidence>
<dbReference type="AlphaFoldDB" id="A0A1H5T7L2"/>
<gene>
    <name evidence="3" type="ORF">SAMN05216354_0878</name>
</gene>